<dbReference type="Pfam" id="PF01022">
    <property type="entry name" value="HTH_5"/>
    <property type="match status" value="1"/>
</dbReference>
<dbReference type="EMBL" id="BART01007053">
    <property type="protein sequence ID" value="GAG53829.1"/>
    <property type="molecule type" value="Genomic_DNA"/>
</dbReference>
<accession>X0YD85</accession>
<dbReference type="InterPro" id="IPR036388">
    <property type="entry name" value="WH-like_DNA-bd_sf"/>
</dbReference>
<evidence type="ECO:0000313" key="2">
    <source>
        <dbReference type="EMBL" id="GAG53829.1"/>
    </source>
</evidence>
<dbReference type="Gene3D" id="1.10.10.10">
    <property type="entry name" value="Winged helix-like DNA-binding domain superfamily/Winged helix DNA-binding domain"/>
    <property type="match status" value="1"/>
</dbReference>
<comment type="caution">
    <text evidence="2">The sequence shown here is derived from an EMBL/GenBank/DDBJ whole genome shotgun (WGS) entry which is preliminary data.</text>
</comment>
<protein>
    <recommendedName>
        <fullName evidence="1">HTH arsR-type domain-containing protein</fullName>
    </recommendedName>
</protein>
<dbReference type="InterPro" id="IPR036390">
    <property type="entry name" value="WH_DNA-bd_sf"/>
</dbReference>
<dbReference type="Gene3D" id="3.40.50.300">
    <property type="entry name" value="P-loop containing nucleotide triphosphate hydrolases"/>
    <property type="match status" value="1"/>
</dbReference>
<proteinExistence type="predicted"/>
<dbReference type="AlphaFoldDB" id="X0YD85"/>
<evidence type="ECO:0000259" key="1">
    <source>
        <dbReference type="Pfam" id="PF01022"/>
    </source>
</evidence>
<dbReference type="SUPFAM" id="SSF46785">
    <property type="entry name" value="Winged helix' DNA-binding domain"/>
    <property type="match status" value="1"/>
</dbReference>
<gene>
    <name evidence="2" type="ORF">S01H4_16103</name>
</gene>
<sequence length="487" mass="57088">QILPIYIELKAESFAHFVYRFIGTSLYSFLKSTKNEVRGKELSYLIKTAAKSLPKTIRAIKKIESSLRENRPDQTYFLLLDLTSVLEEETGKKIIVIMDEFHRLNNFRLIKPFASFGKKIMIQKNIMYILASSSVNLAKDILREKLSLLFGNFEIIELKPFDFEKSKEFLEQRLKEIEMSDVYKNFLIFLSGGYPFYLDVISSSLRKASFEEKSDNNPMELISRVLESEIFNSRGILYQYLSSLINRLTEKRGFASTYISILLALARGNHKLSEIARVMQKKPADISKQITKLIEADIVKRYGVFYNLNDPLLGFWLKFVYERRQMSFDSEIFSKSEAFKKAVNEMIQNFINESRRDLSERIKELFTLFKNEIIEVKQHKCKFPLFSEVGSKKISDENLPIVARQGNKYWIGQIEHKQVEENKVMEFIQRCKKTKCKIQKKILITLGEMEMNARLLAKQEKIWVWDSNDLNLLFRLYGKSPLIGNRN</sequence>
<dbReference type="InterPro" id="IPR027417">
    <property type="entry name" value="P-loop_NTPase"/>
</dbReference>
<dbReference type="InterPro" id="IPR001845">
    <property type="entry name" value="HTH_ArsR_DNA-bd_dom"/>
</dbReference>
<dbReference type="PANTHER" id="PTHR34704:SF1">
    <property type="entry name" value="ATPASE"/>
    <property type="match status" value="1"/>
</dbReference>
<dbReference type="SUPFAM" id="SSF52540">
    <property type="entry name" value="P-loop containing nucleoside triphosphate hydrolases"/>
    <property type="match status" value="1"/>
</dbReference>
<feature type="domain" description="HTH arsR-type" evidence="1">
    <location>
        <begin position="260"/>
        <end position="300"/>
    </location>
</feature>
<organism evidence="2">
    <name type="scientific">marine sediment metagenome</name>
    <dbReference type="NCBI Taxonomy" id="412755"/>
    <lineage>
        <taxon>unclassified sequences</taxon>
        <taxon>metagenomes</taxon>
        <taxon>ecological metagenomes</taxon>
    </lineage>
</organism>
<feature type="non-terminal residue" evidence="2">
    <location>
        <position position="1"/>
    </location>
</feature>
<feature type="non-terminal residue" evidence="2">
    <location>
        <position position="487"/>
    </location>
</feature>
<dbReference type="GO" id="GO:0003700">
    <property type="term" value="F:DNA-binding transcription factor activity"/>
    <property type="evidence" value="ECO:0007669"/>
    <property type="project" value="InterPro"/>
</dbReference>
<dbReference type="PANTHER" id="PTHR34704">
    <property type="entry name" value="ATPASE"/>
    <property type="match status" value="1"/>
</dbReference>
<name>X0YD85_9ZZZZ</name>
<reference evidence="2" key="1">
    <citation type="journal article" date="2014" name="Front. Microbiol.">
        <title>High frequency of phylogenetically diverse reductive dehalogenase-homologous genes in deep subseafloor sedimentary metagenomes.</title>
        <authorList>
            <person name="Kawai M."/>
            <person name="Futagami T."/>
            <person name="Toyoda A."/>
            <person name="Takaki Y."/>
            <person name="Nishi S."/>
            <person name="Hori S."/>
            <person name="Arai W."/>
            <person name="Tsubouchi T."/>
            <person name="Morono Y."/>
            <person name="Uchiyama I."/>
            <person name="Ito T."/>
            <person name="Fujiyama A."/>
            <person name="Inagaki F."/>
            <person name="Takami H."/>
        </authorList>
    </citation>
    <scope>NUCLEOTIDE SEQUENCE</scope>
    <source>
        <strain evidence="2">Expedition CK06-06</strain>
    </source>
</reference>